<evidence type="ECO:0000313" key="1">
    <source>
        <dbReference type="EMBL" id="GAL06162.1"/>
    </source>
</evidence>
<dbReference type="Proteomes" id="UP000029227">
    <property type="component" value="Unassembled WGS sequence"/>
</dbReference>
<dbReference type="STRING" id="754436.JCM19237_1807"/>
<name>A0A090RF21_9GAMM</name>
<gene>
    <name evidence="1" type="ORF">JCM19237_1807</name>
</gene>
<sequence length="37" mass="4309">MISILKHTLQIGEYNYEKAGKAFIRAKCVYRSSINDF</sequence>
<accession>A0A090RF21</accession>
<reference evidence="1 2" key="1">
    <citation type="journal article" date="2014" name="Genome Announc.">
        <title>Draft Genome Sequences of Two Vibrionaceae Species, Vibrio ponticus C121 and Photobacterium aphoticum C119, Isolated as Coral Reef Microbiota.</title>
        <authorList>
            <person name="Al-saari N."/>
            <person name="Meirelles P.M."/>
            <person name="Mino S."/>
            <person name="Suda W."/>
            <person name="Oshima K."/>
            <person name="Hattori M."/>
            <person name="Ohkuma M."/>
            <person name="Thompson F.L."/>
            <person name="Gomez-Gil B."/>
            <person name="Sawabe T."/>
            <person name="Sawabe T."/>
        </authorList>
    </citation>
    <scope>NUCLEOTIDE SEQUENCE [LARGE SCALE GENOMIC DNA]</scope>
    <source>
        <strain evidence="1 2">JCM 19237</strain>
    </source>
</reference>
<evidence type="ECO:0000313" key="2">
    <source>
        <dbReference type="Proteomes" id="UP000029227"/>
    </source>
</evidence>
<dbReference type="AlphaFoldDB" id="A0A090RF21"/>
<comment type="caution">
    <text evidence="1">The sequence shown here is derived from an EMBL/GenBank/DDBJ whole genome shotgun (WGS) entry which is preliminary data.</text>
</comment>
<organism evidence="1 2">
    <name type="scientific">Photobacterium aphoticum</name>
    <dbReference type="NCBI Taxonomy" id="754436"/>
    <lineage>
        <taxon>Bacteria</taxon>
        <taxon>Pseudomonadati</taxon>
        <taxon>Pseudomonadota</taxon>
        <taxon>Gammaproteobacteria</taxon>
        <taxon>Vibrionales</taxon>
        <taxon>Vibrionaceae</taxon>
        <taxon>Photobacterium</taxon>
    </lineage>
</organism>
<dbReference type="EMBL" id="BBMN01000010">
    <property type="protein sequence ID" value="GAL06162.1"/>
    <property type="molecule type" value="Genomic_DNA"/>
</dbReference>
<protein>
    <submittedName>
        <fullName evidence="1">Uncharacterized protein</fullName>
    </submittedName>
</protein>
<proteinExistence type="predicted"/>